<accession>A0A654BV52</accession>
<dbReference type="AlphaFoldDB" id="A0A654BV52"/>
<sequence>MDKLFKTKLTLRSLKFSKFMSMMKFNFFISNLYRYEMAKIQWRIHSLHDFRCC</sequence>
<evidence type="ECO:0000313" key="1">
    <source>
        <dbReference type="EMBL" id="VXC84169.1"/>
    </source>
</evidence>
<organism evidence="1 2">
    <name type="scientific">Sphingobacterium multivorum</name>
    <dbReference type="NCBI Taxonomy" id="28454"/>
    <lineage>
        <taxon>Bacteria</taxon>
        <taxon>Pseudomonadati</taxon>
        <taxon>Bacteroidota</taxon>
        <taxon>Sphingobacteriia</taxon>
        <taxon>Sphingobacteriales</taxon>
        <taxon>Sphingobacteriaceae</taxon>
        <taxon>Sphingobacterium</taxon>
    </lineage>
</organism>
<protein>
    <submittedName>
        <fullName evidence="1">Uncharacterized protein</fullName>
    </submittedName>
</protein>
<dbReference type="EMBL" id="CABWMV010000024">
    <property type="protein sequence ID" value="VXC84169.1"/>
    <property type="molecule type" value="Genomic_DNA"/>
</dbReference>
<evidence type="ECO:0000313" key="2">
    <source>
        <dbReference type="Proteomes" id="UP000432350"/>
    </source>
</evidence>
<gene>
    <name evidence="1" type="ORF">SPHINGO8BC_50382</name>
</gene>
<reference evidence="1 2" key="1">
    <citation type="submission" date="2019-10" db="EMBL/GenBank/DDBJ databases">
        <authorList>
            <person name="Karimi E."/>
        </authorList>
    </citation>
    <scope>NUCLEOTIDE SEQUENCE [LARGE SCALE GENOMIC DNA]</scope>
    <source>
        <strain evidence="1">Sphingobacterium sp. 8BC</strain>
    </source>
</reference>
<dbReference type="Proteomes" id="UP000432350">
    <property type="component" value="Unassembled WGS sequence"/>
</dbReference>
<name>A0A654BV52_SPHMU</name>
<proteinExistence type="predicted"/>